<sequence>MAPEPIPSCLQRQYDPIHIDNEDNDSDIPYNFFDGLSDGDDETTPKDHPEKPQDGEQRILEPENHVQPDKPPRGKKHMPNPDTVTTIEIWLDFESGIPKYVEGDDEIHDAMRDIVKRLLKTTLDHDMYDLQRNDWVPERPEKPKTNDKKAKDKWLRKMMTYREDILYQFEEWDDDNGEARYAKANEKPDAAKGVFSRRAPELEGAPGLSNANDYPEFKLNDLTADHLSPKDDFKCYMKAVDIKYAKRNQSWANLTLAKILYGTYDVLNANKILEYQAIYPKADLTKWEPNEDGPAPQHAERMKGDDPKGKGKAKVTPRKRPVVLLDDDDAETNTTPGGTSQRGAARAKRARNSIKPKTEAGPSVQRLDALDGNTFYHRTDEDTKDFYKNMLAKMDALTASNVSIAQSHNRMADAHLQLAQATKDLQQTLLANQTQANLTQMTMMNRQMQPNFQDMATPGLANRNMVY</sequence>
<dbReference type="AlphaFoldDB" id="A0A8H5XMK9"/>
<comment type="caution">
    <text evidence="2">The sequence shown here is derived from an EMBL/GenBank/DDBJ whole genome shotgun (WGS) entry which is preliminary data.</text>
</comment>
<evidence type="ECO:0000313" key="3">
    <source>
        <dbReference type="Proteomes" id="UP000532311"/>
    </source>
</evidence>
<keyword evidence="3" id="KW-1185">Reference proteome</keyword>
<evidence type="ECO:0000313" key="2">
    <source>
        <dbReference type="EMBL" id="KAF5696593.1"/>
    </source>
</evidence>
<name>A0A8H5XMK9_9HYPO</name>
<gene>
    <name evidence="2" type="ORF">FGLOB1_13408</name>
</gene>
<feature type="compositionally biased region" description="Basic and acidic residues" evidence="1">
    <location>
        <begin position="298"/>
        <end position="309"/>
    </location>
</feature>
<feature type="compositionally biased region" description="Basic residues" evidence="1">
    <location>
        <begin position="345"/>
        <end position="354"/>
    </location>
</feature>
<dbReference type="Proteomes" id="UP000532311">
    <property type="component" value="Unassembled WGS sequence"/>
</dbReference>
<feature type="compositionally biased region" description="Polar residues" evidence="1">
    <location>
        <begin position="332"/>
        <end position="342"/>
    </location>
</feature>
<dbReference type="EMBL" id="JAAQPF010000830">
    <property type="protein sequence ID" value="KAF5696593.1"/>
    <property type="molecule type" value="Genomic_DNA"/>
</dbReference>
<evidence type="ECO:0000256" key="1">
    <source>
        <dbReference type="SAM" id="MobiDB-lite"/>
    </source>
</evidence>
<feature type="compositionally biased region" description="Basic and acidic residues" evidence="1">
    <location>
        <begin position="43"/>
        <end position="72"/>
    </location>
</feature>
<feature type="region of interest" description="Disordered" evidence="1">
    <location>
        <begin position="285"/>
        <end position="361"/>
    </location>
</feature>
<proteinExistence type="predicted"/>
<accession>A0A8H5XMK9</accession>
<organism evidence="2 3">
    <name type="scientific">Fusarium globosum</name>
    <dbReference type="NCBI Taxonomy" id="78864"/>
    <lineage>
        <taxon>Eukaryota</taxon>
        <taxon>Fungi</taxon>
        <taxon>Dikarya</taxon>
        <taxon>Ascomycota</taxon>
        <taxon>Pezizomycotina</taxon>
        <taxon>Sordariomycetes</taxon>
        <taxon>Hypocreomycetidae</taxon>
        <taxon>Hypocreales</taxon>
        <taxon>Nectriaceae</taxon>
        <taxon>Fusarium</taxon>
        <taxon>Fusarium fujikuroi species complex</taxon>
    </lineage>
</organism>
<feature type="compositionally biased region" description="Basic residues" evidence="1">
    <location>
        <begin position="310"/>
        <end position="321"/>
    </location>
</feature>
<feature type="region of interest" description="Disordered" evidence="1">
    <location>
        <begin position="1"/>
        <end position="81"/>
    </location>
</feature>
<reference evidence="2 3" key="1">
    <citation type="submission" date="2020-05" db="EMBL/GenBank/DDBJ databases">
        <title>Identification and distribution of gene clusters putatively required for synthesis of sphingolipid metabolism inhibitors in phylogenetically diverse species of the filamentous fungus Fusarium.</title>
        <authorList>
            <person name="Kim H.-S."/>
            <person name="Busman M."/>
            <person name="Brown D.W."/>
            <person name="Divon H."/>
            <person name="Uhlig S."/>
            <person name="Proctor R.H."/>
        </authorList>
    </citation>
    <scope>NUCLEOTIDE SEQUENCE [LARGE SCALE GENOMIC DNA]</scope>
    <source>
        <strain evidence="2 3">NRRL 26131</strain>
    </source>
</reference>
<protein>
    <submittedName>
        <fullName evidence="2">Uncharacterized protein</fullName>
    </submittedName>
</protein>